<dbReference type="CDD" id="cd07377">
    <property type="entry name" value="WHTH_GntR"/>
    <property type="match status" value="1"/>
</dbReference>
<gene>
    <name evidence="6" type="ORF">Q8A70_22700</name>
</gene>
<dbReference type="InterPro" id="IPR028978">
    <property type="entry name" value="Chorismate_lyase_/UTRA_dom_sf"/>
</dbReference>
<evidence type="ECO:0000256" key="1">
    <source>
        <dbReference type="ARBA" id="ARBA00023015"/>
    </source>
</evidence>
<evidence type="ECO:0000259" key="5">
    <source>
        <dbReference type="PROSITE" id="PS50949"/>
    </source>
</evidence>
<dbReference type="SUPFAM" id="SSF46785">
    <property type="entry name" value="Winged helix' DNA-binding domain"/>
    <property type="match status" value="1"/>
</dbReference>
<dbReference type="Gene3D" id="3.40.1410.10">
    <property type="entry name" value="Chorismate lyase-like"/>
    <property type="match status" value="1"/>
</dbReference>
<dbReference type="PRINTS" id="PR00035">
    <property type="entry name" value="HTHGNTR"/>
</dbReference>
<keyword evidence="2" id="KW-0238">DNA-binding</keyword>
<dbReference type="Pfam" id="PF00392">
    <property type="entry name" value="GntR"/>
    <property type="match status" value="1"/>
</dbReference>
<dbReference type="InterPro" id="IPR036390">
    <property type="entry name" value="WH_DNA-bd_sf"/>
</dbReference>
<dbReference type="SUPFAM" id="SSF64288">
    <property type="entry name" value="Chorismate lyase-like"/>
    <property type="match status" value="1"/>
</dbReference>
<keyword evidence="3" id="KW-0804">Transcription</keyword>
<accession>A0ABU0YS31</accession>
<keyword evidence="1" id="KW-0805">Transcription regulation</keyword>
<evidence type="ECO:0000313" key="7">
    <source>
        <dbReference type="Proteomes" id="UP001230156"/>
    </source>
</evidence>
<dbReference type="Gene3D" id="1.10.10.10">
    <property type="entry name" value="Winged helix-like DNA-binding domain superfamily/Winged helix DNA-binding domain"/>
    <property type="match status" value="1"/>
</dbReference>
<sequence>MAAKDDDLNNVPIYIRVQKDLLKLIHDGDVAPGGRFPSERELSLRFGASRMTMRKAVDHLVQSGVLERRGTSGTFVPDRLFDRPLSDHTFYSVSDVVEKAGHTPGSKLLFFERREADPFIASKLALSPGDPVISIERLRTVDGVPVCLELSHFPASLVPGLSASDVIENKSIYRLFRDNYHLDFTNDVRVISVHYATKGEAELLDLRPGAPVLHFEGLTLTGEGQPFEYLRSLNHPDRVSLTINPPPKKQGPKQSNPISWTLQS</sequence>
<dbReference type="RefSeq" id="WP_379959890.1">
    <property type="nucleotide sequence ID" value="NZ_JAUYVI010000007.1"/>
</dbReference>
<organism evidence="6 7">
    <name type="scientific">Dongia sedimenti</name>
    <dbReference type="NCBI Taxonomy" id="3064282"/>
    <lineage>
        <taxon>Bacteria</taxon>
        <taxon>Pseudomonadati</taxon>
        <taxon>Pseudomonadota</taxon>
        <taxon>Alphaproteobacteria</taxon>
        <taxon>Rhodospirillales</taxon>
        <taxon>Dongiaceae</taxon>
        <taxon>Dongia</taxon>
    </lineage>
</organism>
<dbReference type="EMBL" id="JAUYVI010000007">
    <property type="protein sequence ID" value="MDQ7250517.1"/>
    <property type="molecule type" value="Genomic_DNA"/>
</dbReference>
<name>A0ABU0YS31_9PROT</name>
<evidence type="ECO:0000256" key="3">
    <source>
        <dbReference type="ARBA" id="ARBA00023163"/>
    </source>
</evidence>
<protein>
    <submittedName>
        <fullName evidence="6">GntR family transcriptional regulator</fullName>
    </submittedName>
</protein>
<dbReference type="PROSITE" id="PS50949">
    <property type="entry name" value="HTH_GNTR"/>
    <property type="match status" value="1"/>
</dbReference>
<proteinExistence type="predicted"/>
<evidence type="ECO:0000256" key="4">
    <source>
        <dbReference type="SAM" id="MobiDB-lite"/>
    </source>
</evidence>
<evidence type="ECO:0000313" key="6">
    <source>
        <dbReference type="EMBL" id="MDQ7250517.1"/>
    </source>
</evidence>
<dbReference type="PANTHER" id="PTHR44846:SF1">
    <property type="entry name" value="MANNOSYL-D-GLYCERATE TRANSPORT_METABOLISM SYSTEM REPRESSOR MNGR-RELATED"/>
    <property type="match status" value="1"/>
</dbReference>
<dbReference type="InterPro" id="IPR036388">
    <property type="entry name" value="WH-like_DNA-bd_sf"/>
</dbReference>
<feature type="compositionally biased region" description="Polar residues" evidence="4">
    <location>
        <begin position="252"/>
        <end position="264"/>
    </location>
</feature>
<feature type="domain" description="HTH gntR-type" evidence="5">
    <location>
        <begin position="11"/>
        <end position="79"/>
    </location>
</feature>
<reference evidence="7" key="1">
    <citation type="submission" date="2023-08" db="EMBL/GenBank/DDBJ databases">
        <title>Rhodospirillaceae gen. nov., a novel taxon isolated from the Yangtze River Yuezi River estuary sludge.</title>
        <authorList>
            <person name="Ruan L."/>
        </authorList>
    </citation>
    <scope>NUCLEOTIDE SEQUENCE [LARGE SCALE GENOMIC DNA]</scope>
    <source>
        <strain evidence="7">R-7</strain>
    </source>
</reference>
<keyword evidence="7" id="KW-1185">Reference proteome</keyword>
<feature type="region of interest" description="Disordered" evidence="4">
    <location>
        <begin position="242"/>
        <end position="264"/>
    </location>
</feature>
<dbReference type="InterPro" id="IPR050679">
    <property type="entry name" value="Bact_HTH_transcr_reg"/>
</dbReference>
<evidence type="ECO:0000256" key="2">
    <source>
        <dbReference type="ARBA" id="ARBA00023125"/>
    </source>
</evidence>
<dbReference type="Pfam" id="PF07702">
    <property type="entry name" value="UTRA"/>
    <property type="match status" value="1"/>
</dbReference>
<dbReference type="Proteomes" id="UP001230156">
    <property type="component" value="Unassembled WGS sequence"/>
</dbReference>
<dbReference type="InterPro" id="IPR011663">
    <property type="entry name" value="UTRA"/>
</dbReference>
<dbReference type="PANTHER" id="PTHR44846">
    <property type="entry name" value="MANNOSYL-D-GLYCERATE TRANSPORT/METABOLISM SYSTEM REPRESSOR MNGR-RELATED"/>
    <property type="match status" value="1"/>
</dbReference>
<dbReference type="SMART" id="SM00866">
    <property type="entry name" value="UTRA"/>
    <property type="match status" value="1"/>
</dbReference>
<dbReference type="InterPro" id="IPR000524">
    <property type="entry name" value="Tscrpt_reg_HTH_GntR"/>
</dbReference>
<comment type="caution">
    <text evidence="6">The sequence shown here is derived from an EMBL/GenBank/DDBJ whole genome shotgun (WGS) entry which is preliminary data.</text>
</comment>
<dbReference type="SMART" id="SM00345">
    <property type="entry name" value="HTH_GNTR"/>
    <property type="match status" value="1"/>
</dbReference>